<dbReference type="NCBIfam" id="TIGR00665">
    <property type="entry name" value="DnaB"/>
    <property type="match status" value="1"/>
</dbReference>
<keyword evidence="5 12" id="KW-0378">Hydrolase</keyword>
<dbReference type="GO" id="GO:0003677">
    <property type="term" value="F:DNA binding"/>
    <property type="evidence" value="ECO:0007669"/>
    <property type="project" value="UniProtKB-UniRule"/>
</dbReference>
<dbReference type="Pfam" id="PF00772">
    <property type="entry name" value="DnaB"/>
    <property type="match status" value="1"/>
</dbReference>
<evidence type="ECO:0000256" key="2">
    <source>
        <dbReference type="ARBA" id="ARBA00022515"/>
    </source>
</evidence>
<name>A0AAU9DU98_9LACO</name>
<keyword evidence="6 12" id="KW-0347">Helicase</keyword>
<dbReference type="GO" id="GO:0005829">
    <property type="term" value="C:cytosol"/>
    <property type="evidence" value="ECO:0007669"/>
    <property type="project" value="TreeGrafter"/>
</dbReference>
<keyword evidence="7 12" id="KW-0067">ATP-binding</keyword>
<keyword evidence="3 12" id="KW-0235">DNA replication</keyword>
<accession>A0AAU9DU98</accession>
<keyword evidence="15" id="KW-1185">Reference proteome</keyword>
<gene>
    <name evidence="14" type="primary">dnaB_2</name>
    <name evidence="14" type="ORF">KIMC2_19700</name>
</gene>
<dbReference type="NCBIfam" id="NF004384">
    <property type="entry name" value="PRK05748.1"/>
    <property type="match status" value="1"/>
</dbReference>
<keyword evidence="2 12" id="KW-0639">Primosome</keyword>
<dbReference type="InterPro" id="IPR007694">
    <property type="entry name" value="DNA_helicase_DnaB-like_C"/>
</dbReference>
<protein>
    <recommendedName>
        <fullName evidence="11 12">Replicative DNA helicase</fullName>
        <ecNumber evidence="11 12">5.6.2.3</ecNumber>
    </recommendedName>
</protein>
<evidence type="ECO:0000256" key="5">
    <source>
        <dbReference type="ARBA" id="ARBA00022801"/>
    </source>
</evidence>
<feature type="domain" description="SF4 helicase" evidence="13">
    <location>
        <begin position="177"/>
        <end position="456"/>
    </location>
</feature>
<dbReference type="GO" id="GO:0016787">
    <property type="term" value="F:hydrolase activity"/>
    <property type="evidence" value="ECO:0007669"/>
    <property type="project" value="UniProtKB-KW"/>
</dbReference>
<evidence type="ECO:0000256" key="11">
    <source>
        <dbReference type="NCBIfam" id="TIGR00665"/>
    </source>
</evidence>
<dbReference type="GO" id="GO:0042802">
    <property type="term" value="F:identical protein binding"/>
    <property type="evidence" value="ECO:0007669"/>
    <property type="project" value="UniProtKB-ARBA"/>
</dbReference>
<comment type="function">
    <text evidence="12">The main replicative DNA helicase, it participates in initiation and elongation during chromosome replication. Travels ahead of the DNA replisome, separating dsDNA into templates for DNA synthesis. A processive ATP-dependent 5'-3' DNA helicase it has DNA-dependent ATPase activity.</text>
</comment>
<proteinExistence type="inferred from homology"/>
<dbReference type="PANTHER" id="PTHR30153:SF2">
    <property type="entry name" value="REPLICATIVE DNA HELICASE"/>
    <property type="match status" value="1"/>
</dbReference>
<reference evidence="14 15" key="1">
    <citation type="journal article" date="2023" name="Microbiol. Spectr.">
        <title>Symbiosis of Carpenter Bees with Uncharacterized Lactic Acid Bacteria Showing NAD Auxotrophy.</title>
        <authorList>
            <person name="Kawasaki S."/>
            <person name="Ozawa K."/>
            <person name="Mori T."/>
            <person name="Yamamoto A."/>
            <person name="Ito M."/>
            <person name="Ohkuma M."/>
            <person name="Sakamoto M."/>
            <person name="Matsutani M."/>
        </authorList>
    </citation>
    <scope>NUCLEOTIDE SEQUENCE [LARGE SCALE GENOMIC DNA]</scope>
    <source>
        <strain evidence="14 15">KimC2</strain>
    </source>
</reference>
<evidence type="ECO:0000313" key="14">
    <source>
        <dbReference type="EMBL" id="BDR57408.1"/>
    </source>
</evidence>
<evidence type="ECO:0000259" key="13">
    <source>
        <dbReference type="PROSITE" id="PS51199"/>
    </source>
</evidence>
<sequence length="459" mass="51039">MDNKLTTLPNSLEAEQGVLGGIFIDPNRLGDVISILEPADFYDRKNQIIFQTMIDLVQEDKTIDVLVISDRLNSLHQLDAIGGPAYLAQLAEKTPIARNVQYYAGIVADKSRLRNLIKTARDIISQAYQDSDQVQEVIETAQNNILEIGSNRNGAGFKKISDILETSLREIEEMSQNKNSVTGLATGYHYLDQLTNGLHPDQLIIIAARPSMGKTAFVLNIAQNVAVQSKVNVAIFSLEMSAESLVNRMLCAEGNISASNLQTGNLTKDEWDKLSIAMNTLSQTNIYIDDTAGNRIAEIRSKCKKLAQEVGEIGLIVVDYLQLIEGRAENRQQEISQISRQLKKLSKELSVPVIALSQLSRSVEQRQDKRPILSDIRESGSIEQDADIVAFLYRDDYYDHGEGEDNDNNPDNVVFNQQDVVKTEVIISKNRAGALGTVNLMFKKSYNKFLSLSNQEESA</sequence>
<evidence type="ECO:0000256" key="4">
    <source>
        <dbReference type="ARBA" id="ARBA00022741"/>
    </source>
</evidence>
<keyword evidence="8 12" id="KW-0238">DNA-binding</keyword>
<dbReference type="SUPFAM" id="SSF48024">
    <property type="entry name" value="N-terminal domain of DnaB helicase"/>
    <property type="match status" value="1"/>
</dbReference>
<dbReference type="Gene3D" id="3.40.50.300">
    <property type="entry name" value="P-loop containing nucleotide triphosphate hydrolases"/>
    <property type="match status" value="1"/>
</dbReference>
<dbReference type="FunFam" id="3.40.50.300:FF:000076">
    <property type="entry name" value="Replicative DNA helicase"/>
    <property type="match status" value="1"/>
</dbReference>
<dbReference type="RefSeq" id="WP_317696482.1">
    <property type="nucleotide sequence ID" value="NZ_AP026801.1"/>
</dbReference>
<evidence type="ECO:0000256" key="6">
    <source>
        <dbReference type="ARBA" id="ARBA00022806"/>
    </source>
</evidence>
<evidence type="ECO:0000256" key="3">
    <source>
        <dbReference type="ARBA" id="ARBA00022705"/>
    </source>
</evidence>
<evidence type="ECO:0000256" key="1">
    <source>
        <dbReference type="ARBA" id="ARBA00008428"/>
    </source>
</evidence>
<dbReference type="KEGG" id="xak:KIMC2_19700"/>
<evidence type="ECO:0000256" key="8">
    <source>
        <dbReference type="ARBA" id="ARBA00023125"/>
    </source>
</evidence>
<comment type="catalytic activity">
    <reaction evidence="10 12">
        <text>ATP + H2O = ADP + phosphate + H(+)</text>
        <dbReference type="Rhea" id="RHEA:13065"/>
        <dbReference type="ChEBI" id="CHEBI:15377"/>
        <dbReference type="ChEBI" id="CHEBI:15378"/>
        <dbReference type="ChEBI" id="CHEBI:30616"/>
        <dbReference type="ChEBI" id="CHEBI:43474"/>
        <dbReference type="ChEBI" id="CHEBI:456216"/>
        <dbReference type="EC" id="5.6.2.3"/>
    </reaction>
</comment>
<organism evidence="14 15">
    <name type="scientific">Xylocopilactobacillus apis</name>
    <dbReference type="NCBI Taxonomy" id="2932183"/>
    <lineage>
        <taxon>Bacteria</taxon>
        <taxon>Bacillati</taxon>
        <taxon>Bacillota</taxon>
        <taxon>Bacilli</taxon>
        <taxon>Lactobacillales</taxon>
        <taxon>Lactobacillaceae</taxon>
        <taxon>Xylocopilactobacillus</taxon>
    </lineage>
</organism>
<dbReference type="GO" id="GO:0006269">
    <property type="term" value="P:DNA replication, synthesis of primer"/>
    <property type="evidence" value="ECO:0007669"/>
    <property type="project" value="UniProtKB-UniRule"/>
</dbReference>
<dbReference type="EC" id="5.6.2.3" evidence="11 12"/>
<evidence type="ECO:0000256" key="10">
    <source>
        <dbReference type="ARBA" id="ARBA00048954"/>
    </source>
</evidence>
<dbReference type="GO" id="GO:0005524">
    <property type="term" value="F:ATP binding"/>
    <property type="evidence" value="ECO:0007669"/>
    <property type="project" value="UniProtKB-UniRule"/>
</dbReference>
<dbReference type="InterPro" id="IPR007693">
    <property type="entry name" value="DNA_helicase_DnaB-like_N"/>
</dbReference>
<keyword evidence="4 12" id="KW-0547">Nucleotide-binding</keyword>
<comment type="similarity">
    <text evidence="1 12">Belongs to the helicase family. DnaB subfamily.</text>
</comment>
<evidence type="ECO:0000256" key="9">
    <source>
        <dbReference type="ARBA" id="ARBA00023235"/>
    </source>
</evidence>
<dbReference type="InterPro" id="IPR027417">
    <property type="entry name" value="P-loop_NTPase"/>
</dbReference>
<dbReference type="PANTHER" id="PTHR30153">
    <property type="entry name" value="REPLICATIVE DNA HELICASE DNAB"/>
    <property type="match status" value="1"/>
</dbReference>
<dbReference type="GO" id="GO:1990077">
    <property type="term" value="C:primosome complex"/>
    <property type="evidence" value="ECO:0007669"/>
    <property type="project" value="UniProtKB-UniRule"/>
</dbReference>
<evidence type="ECO:0000313" key="15">
    <source>
        <dbReference type="Proteomes" id="UP001321804"/>
    </source>
</evidence>
<dbReference type="InterPro" id="IPR016136">
    <property type="entry name" value="DNA_helicase_N/primase_C"/>
</dbReference>
<dbReference type="GO" id="GO:0043139">
    <property type="term" value="F:5'-3' DNA helicase activity"/>
    <property type="evidence" value="ECO:0007669"/>
    <property type="project" value="UniProtKB-EC"/>
</dbReference>
<dbReference type="Proteomes" id="UP001321804">
    <property type="component" value="Chromosome"/>
</dbReference>
<dbReference type="CDD" id="cd00984">
    <property type="entry name" value="DnaB_C"/>
    <property type="match status" value="1"/>
</dbReference>
<evidence type="ECO:0000256" key="7">
    <source>
        <dbReference type="ARBA" id="ARBA00022840"/>
    </source>
</evidence>
<dbReference type="Pfam" id="PF03796">
    <property type="entry name" value="DnaB_C"/>
    <property type="match status" value="1"/>
</dbReference>
<dbReference type="AlphaFoldDB" id="A0AAU9DU98"/>
<dbReference type="PROSITE" id="PS51199">
    <property type="entry name" value="SF4_HELICASE"/>
    <property type="match status" value="1"/>
</dbReference>
<dbReference type="SUPFAM" id="SSF52540">
    <property type="entry name" value="P-loop containing nucleoside triphosphate hydrolases"/>
    <property type="match status" value="1"/>
</dbReference>
<dbReference type="InterPro" id="IPR036185">
    <property type="entry name" value="DNA_heli_DnaB-like_N_sf"/>
</dbReference>
<keyword evidence="9" id="KW-0413">Isomerase</keyword>
<dbReference type="InterPro" id="IPR007692">
    <property type="entry name" value="DNA_helicase_DnaB"/>
</dbReference>
<dbReference type="Gene3D" id="1.10.860.10">
    <property type="entry name" value="DNAb Helicase, Chain A"/>
    <property type="match status" value="1"/>
</dbReference>
<dbReference type="EMBL" id="AP026801">
    <property type="protein sequence ID" value="BDR57408.1"/>
    <property type="molecule type" value="Genomic_DNA"/>
</dbReference>
<evidence type="ECO:0000256" key="12">
    <source>
        <dbReference type="RuleBase" id="RU362085"/>
    </source>
</evidence>
<dbReference type="FunFam" id="1.10.860.10:FF:000001">
    <property type="entry name" value="Replicative DNA helicase"/>
    <property type="match status" value="1"/>
</dbReference>